<feature type="transmembrane region" description="Helical" evidence="2">
    <location>
        <begin position="70"/>
        <end position="97"/>
    </location>
</feature>
<evidence type="ECO:0000256" key="1">
    <source>
        <dbReference type="SAM" id="MobiDB-lite"/>
    </source>
</evidence>
<accession>A0ABN7SAM3</accession>
<evidence type="ECO:0000256" key="2">
    <source>
        <dbReference type="SAM" id="Phobius"/>
    </source>
</evidence>
<sequence>MVATEGRMASRLISIVPAGLVLLSTILFGTMKGERDGLFSPILGLLITSLLILALTGGLCVFLPEAKQEWPILLASTNSLAGLFLFIAWVVFIAAMAQGGPVKIHREQREECLQLITECSDRAETRSLNHHCNAAMAFVTISVLAVGFALFTQWREASSDGEEKERDDYLAPQKRELDSPRPSPMI</sequence>
<name>A0ABN7SAM3_OIKDI</name>
<keyword evidence="2" id="KW-1133">Transmembrane helix</keyword>
<feature type="transmembrane region" description="Helical" evidence="2">
    <location>
        <begin position="132"/>
        <end position="151"/>
    </location>
</feature>
<feature type="transmembrane region" description="Helical" evidence="2">
    <location>
        <begin position="12"/>
        <end position="30"/>
    </location>
</feature>
<keyword evidence="2" id="KW-0472">Membrane</keyword>
<feature type="transmembrane region" description="Helical" evidence="2">
    <location>
        <begin position="42"/>
        <end position="64"/>
    </location>
</feature>
<protein>
    <submittedName>
        <fullName evidence="3">Oidioi.mRNA.OKI2018_I69.XSR.g14722.t1.cds</fullName>
    </submittedName>
</protein>
<keyword evidence="4" id="KW-1185">Reference proteome</keyword>
<reference evidence="3 4" key="1">
    <citation type="submission" date="2021-04" db="EMBL/GenBank/DDBJ databases">
        <authorList>
            <person name="Bliznina A."/>
        </authorList>
    </citation>
    <scope>NUCLEOTIDE SEQUENCE [LARGE SCALE GENOMIC DNA]</scope>
</reference>
<evidence type="ECO:0000313" key="3">
    <source>
        <dbReference type="EMBL" id="CAG5096657.1"/>
    </source>
</evidence>
<feature type="compositionally biased region" description="Basic and acidic residues" evidence="1">
    <location>
        <begin position="157"/>
        <end position="179"/>
    </location>
</feature>
<gene>
    <name evidence="3" type="ORF">OKIOD_LOCUS6280</name>
</gene>
<proteinExistence type="predicted"/>
<evidence type="ECO:0000313" key="4">
    <source>
        <dbReference type="Proteomes" id="UP001158576"/>
    </source>
</evidence>
<dbReference type="Proteomes" id="UP001158576">
    <property type="component" value="Chromosome XSR"/>
</dbReference>
<keyword evidence="2" id="KW-0812">Transmembrane</keyword>
<dbReference type="EMBL" id="OU015569">
    <property type="protein sequence ID" value="CAG5096657.1"/>
    <property type="molecule type" value="Genomic_DNA"/>
</dbReference>
<feature type="region of interest" description="Disordered" evidence="1">
    <location>
        <begin position="157"/>
        <end position="186"/>
    </location>
</feature>
<organism evidence="3 4">
    <name type="scientific">Oikopleura dioica</name>
    <name type="common">Tunicate</name>
    <dbReference type="NCBI Taxonomy" id="34765"/>
    <lineage>
        <taxon>Eukaryota</taxon>
        <taxon>Metazoa</taxon>
        <taxon>Chordata</taxon>
        <taxon>Tunicata</taxon>
        <taxon>Appendicularia</taxon>
        <taxon>Copelata</taxon>
        <taxon>Oikopleuridae</taxon>
        <taxon>Oikopleura</taxon>
    </lineage>
</organism>